<feature type="compositionally biased region" description="Gly residues" evidence="1">
    <location>
        <begin position="393"/>
        <end position="402"/>
    </location>
</feature>
<dbReference type="PANTHER" id="PTHR28159">
    <property type="entry name" value="TRAFFICKING PROTEIN PARTICLE COMPLEX II-SPECIFIC SUBUNIT 65"/>
    <property type="match status" value="1"/>
</dbReference>
<dbReference type="AlphaFoldDB" id="A0A9P6MA65"/>
<dbReference type="Proteomes" id="UP000749646">
    <property type="component" value="Unassembled WGS sequence"/>
</dbReference>
<organism evidence="3 4">
    <name type="scientific">Modicella reniformis</name>
    <dbReference type="NCBI Taxonomy" id="1440133"/>
    <lineage>
        <taxon>Eukaryota</taxon>
        <taxon>Fungi</taxon>
        <taxon>Fungi incertae sedis</taxon>
        <taxon>Mucoromycota</taxon>
        <taxon>Mortierellomycotina</taxon>
        <taxon>Mortierellomycetes</taxon>
        <taxon>Mortierellales</taxon>
        <taxon>Mortierellaceae</taxon>
        <taxon>Modicella</taxon>
    </lineage>
</organism>
<keyword evidence="4" id="KW-1185">Reference proteome</keyword>
<evidence type="ECO:0000256" key="1">
    <source>
        <dbReference type="SAM" id="MobiDB-lite"/>
    </source>
</evidence>
<reference evidence="3" key="1">
    <citation type="journal article" date="2020" name="Fungal Divers.">
        <title>Resolving the Mortierellaceae phylogeny through synthesis of multi-gene phylogenetics and phylogenomics.</title>
        <authorList>
            <person name="Vandepol N."/>
            <person name="Liber J."/>
            <person name="Desiro A."/>
            <person name="Na H."/>
            <person name="Kennedy M."/>
            <person name="Barry K."/>
            <person name="Grigoriev I.V."/>
            <person name="Miller A.N."/>
            <person name="O'Donnell K."/>
            <person name="Stajich J.E."/>
            <person name="Bonito G."/>
        </authorList>
    </citation>
    <scope>NUCLEOTIDE SEQUENCE</scope>
    <source>
        <strain evidence="3">MES-2147</strain>
    </source>
</reference>
<sequence length="651" mass="70835">MSVSSPGAFGARPRAYSDQPRVESTMMFSYTYNPSEAGKEVEIRPVNGQWTAIFPFSVPVSFVKTKSTNTVLMLSAHVLLRPTDQIVPVSAPVDDQYNLECFSMVNLLEGLSDEVENNSEHGAKFKMTQVDVDVTHAVVTSLDTAELTKVPLNLGLGNVMRMYLFRSESPLYMLTCQSFGLFDHARQAASNISLLDNPEWDADNSALSHGAFGPHNRHSSENPSQEASSRDVQRQVTIVLQGIPEVDGVQGQTIQSRWNCFFDMADLPKRDHTGPSVDVMSSSSPMPKHLYAPQPSHPFSLLPPQHALPGTPSNAQQLYKNLSMPSSPQPPQPLQRNTSVARRVSTSSPPVFNNRHSAGANSSTDYRAGRPSAVEGTSGQQRGGASSSAGRKSGLGGLGYGRSGNELAPVQEGSVHHSPIIGHVVVEGEADIYDEDRPRTGASNHGGRLAMNGGVSPGLGLALATQALNGVMHGRPEHDTGDGIVVSFAVTDRVVVGKIFNLEIFIVNRSHHVRRYTLVVPNRKRTKGSDPSQGSKVLPPLPSGERALVQSIPIDPYMEETELLRRHVDNETTEADIICLENNVRLSPLYPLTCQNLNLRFIAIKEQLHTIDLVQLVDNDTGFITNLRNCLCFMAEASFGALSQQVPEVRK</sequence>
<dbReference type="Pfam" id="PF12735">
    <property type="entry name" value="IgD3_Trs65"/>
    <property type="match status" value="1"/>
</dbReference>
<dbReference type="OrthoDB" id="538223at2759"/>
<dbReference type="GO" id="GO:0005802">
    <property type="term" value="C:trans-Golgi network"/>
    <property type="evidence" value="ECO:0007669"/>
    <property type="project" value="TreeGrafter"/>
</dbReference>
<feature type="compositionally biased region" description="Polar residues" evidence="1">
    <location>
        <begin position="311"/>
        <end position="324"/>
    </location>
</feature>
<dbReference type="GO" id="GO:1990071">
    <property type="term" value="C:TRAPPII protein complex"/>
    <property type="evidence" value="ECO:0007669"/>
    <property type="project" value="InterPro"/>
</dbReference>
<gene>
    <name evidence="3" type="ORF">BGZ65_000876</name>
</gene>
<feature type="domain" description="Trafficking protein particle complex II-specific subunit 65 IgD3" evidence="2">
    <location>
        <begin position="482"/>
        <end position="629"/>
    </location>
</feature>
<feature type="compositionally biased region" description="Low complexity" evidence="1">
    <location>
        <begin position="376"/>
        <end position="392"/>
    </location>
</feature>
<dbReference type="PANTHER" id="PTHR28159:SF1">
    <property type="entry name" value="TRAFFICKING PROTEIN PARTICLE COMPLEX II-SPECIFIC SUBUNIT 65"/>
    <property type="match status" value="1"/>
</dbReference>
<dbReference type="InterPro" id="IPR024662">
    <property type="entry name" value="Trs65"/>
</dbReference>
<feature type="compositionally biased region" description="Polar residues" evidence="1">
    <location>
        <begin position="334"/>
        <end position="365"/>
    </location>
</feature>
<protein>
    <recommendedName>
        <fullName evidence="2">Trafficking protein particle complex II-specific subunit 65 IgD3 domain-containing protein</fullName>
    </recommendedName>
</protein>
<evidence type="ECO:0000259" key="2">
    <source>
        <dbReference type="Pfam" id="PF12735"/>
    </source>
</evidence>
<evidence type="ECO:0000313" key="4">
    <source>
        <dbReference type="Proteomes" id="UP000749646"/>
    </source>
</evidence>
<feature type="region of interest" description="Disordered" evidence="1">
    <location>
        <begin position="205"/>
        <end position="233"/>
    </location>
</feature>
<dbReference type="InterPro" id="IPR055420">
    <property type="entry name" value="IgD3_Trs65"/>
</dbReference>
<dbReference type="EMBL" id="JAAAHW010003409">
    <property type="protein sequence ID" value="KAF9984164.1"/>
    <property type="molecule type" value="Genomic_DNA"/>
</dbReference>
<proteinExistence type="predicted"/>
<comment type="caution">
    <text evidence="3">The sequence shown here is derived from an EMBL/GenBank/DDBJ whole genome shotgun (WGS) entry which is preliminary data.</text>
</comment>
<name>A0A9P6MA65_9FUNG</name>
<dbReference type="GO" id="GO:0006891">
    <property type="term" value="P:intra-Golgi vesicle-mediated transport"/>
    <property type="evidence" value="ECO:0007669"/>
    <property type="project" value="InterPro"/>
</dbReference>
<accession>A0A9P6MA65</accession>
<feature type="region of interest" description="Disordered" evidence="1">
    <location>
        <begin position="273"/>
        <end position="415"/>
    </location>
</feature>
<feature type="compositionally biased region" description="Low complexity" evidence="1">
    <location>
        <begin position="275"/>
        <end position="287"/>
    </location>
</feature>
<evidence type="ECO:0000313" key="3">
    <source>
        <dbReference type="EMBL" id="KAF9984164.1"/>
    </source>
</evidence>